<dbReference type="Pfam" id="PF00240">
    <property type="entry name" value="ubiquitin"/>
    <property type="match status" value="1"/>
</dbReference>
<dbReference type="GO" id="GO:0005829">
    <property type="term" value="C:cytosol"/>
    <property type="evidence" value="ECO:0007669"/>
    <property type="project" value="TreeGrafter"/>
</dbReference>
<dbReference type="Gene3D" id="3.10.20.90">
    <property type="entry name" value="Phosphatidylinositol 3-kinase Catalytic Subunit, Chain A, domain 1"/>
    <property type="match status" value="1"/>
</dbReference>
<dbReference type="InterPro" id="IPR029071">
    <property type="entry name" value="Ubiquitin-like_domsf"/>
</dbReference>
<dbReference type="InterPro" id="IPR000626">
    <property type="entry name" value="Ubiquitin-like_dom"/>
</dbReference>
<protein>
    <recommendedName>
        <fullName evidence="5">Ubiquitin-like protein 7</fullName>
    </recommendedName>
</protein>
<dbReference type="PROSITE" id="PS50030">
    <property type="entry name" value="UBA"/>
    <property type="match status" value="1"/>
</dbReference>
<dbReference type="CDD" id="cd17039">
    <property type="entry name" value="Ubl_ubiquitin_like"/>
    <property type="match status" value="1"/>
</dbReference>
<evidence type="ECO:0000259" key="1">
    <source>
        <dbReference type="PROSITE" id="PS50030"/>
    </source>
</evidence>
<dbReference type="InterPro" id="IPR015496">
    <property type="entry name" value="Ubiquilin"/>
</dbReference>
<evidence type="ECO:0008006" key="5">
    <source>
        <dbReference type="Google" id="ProtNLM"/>
    </source>
</evidence>
<dbReference type="SMART" id="SM00165">
    <property type="entry name" value="UBA"/>
    <property type="match status" value="1"/>
</dbReference>
<evidence type="ECO:0000259" key="2">
    <source>
        <dbReference type="PROSITE" id="PS50053"/>
    </source>
</evidence>
<feature type="domain" description="UBA" evidence="1">
    <location>
        <begin position="303"/>
        <end position="347"/>
    </location>
</feature>
<dbReference type="GO" id="GO:0031593">
    <property type="term" value="F:polyubiquitin modification-dependent protein binding"/>
    <property type="evidence" value="ECO:0007669"/>
    <property type="project" value="TreeGrafter"/>
</dbReference>
<proteinExistence type="predicted"/>
<reference evidence="3" key="1">
    <citation type="submission" date="2022-01" db="EMBL/GenBank/DDBJ databases">
        <authorList>
            <person name="King R."/>
        </authorList>
    </citation>
    <scope>NUCLEOTIDE SEQUENCE</scope>
</reference>
<evidence type="ECO:0000313" key="4">
    <source>
        <dbReference type="Proteomes" id="UP001153712"/>
    </source>
</evidence>
<dbReference type="PROSITE" id="PS50053">
    <property type="entry name" value="UBIQUITIN_2"/>
    <property type="match status" value="1"/>
</dbReference>
<sequence length="351" mass="37429">MEVTSKSSSNVILAVWNISSATQRVKISNVDLEAPVKALRNQASQALAKNIEGENTELSFCGLILEDDNVLSSYGVSDGVTIHVIQKPETKAPAKPEPKVTASELISRFMALVLHPNYRNALQRLARPEVLDSLLTACPELYSDPSVLGILQDPELIFHLANADEAAKMIEAHPVLLTAGGCILKHVQEEQASLNPNVPGTSTGYSYSLDALSDDEEEMDSSDNSFAATQNTSLTRNASFNAITAAQLASAIANATNTQFNTNSAGVPTANSNVITSEMFSNAIQQAIEGGRTAATAAPPPQDGSESWRAQLKQMHEMGLVDDTANIRALRAVNGNVNAAIELVLSLNEME</sequence>
<dbReference type="OrthoDB" id="10016665at2759"/>
<keyword evidence="4" id="KW-1185">Reference proteome</keyword>
<feature type="domain" description="Ubiquitin-like" evidence="2">
    <location>
        <begin position="1"/>
        <end position="87"/>
    </location>
</feature>
<gene>
    <name evidence="3" type="ORF">PHYEVI_LOCUS3912</name>
</gene>
<dbReference type="EMBL" id="OU900107">
    <property type="protein sequence ID" value="CAG9857507.1"/>
    <property type="molecule type" value="Genomic_DNA"/>
</dbReference>
<dbReference type="SUPFAM" id="SSF54236">
    <property type="entry name" value="Ubiquitin-like"/>
    <property type="match status" value="1"/>
</dbReference>
<dbReference type="GO" id="GO:0006511">
    <property type="term" value="P:ubiquitin-dependent protein catabolic process"/>
    <property type="evidence" value="ECO:0007669"/>
    <property type="project" value="TreeGrafter"/>
</dbReference>
<dbReference type="Gene3D" id="1.10.8.10">
    <property type="entry name" value="DNA helicase RuvA subunit, C-terminal domain"/>
    <property type="match status" value="1"/>
</dbReference>
<dbReference type="InterPro" id="IPR015940">
    <property type="entry name" value="UBA"/>
</dbReference>
<dbReference type="Proteomes" id="UP001153712">
    <property type="component" value="Chromosome 14"/>
</dbReference>
<organism evidence="3 4">
    <name type="scientific">Phyllotreta striolata</name>
    <name type="common">Striped flea beetle</name>
    <name type="synonym">Crioceris striolata</name>
    <dbReference type="NCBI Taxonomy" id="444603"/>
    <lineage>
        <taxon>Eukaryota</taxon>
        <taxon>Metazoa</taxon>
        <taxon>Ecdysozoa</taxon>
        <taxon>Arthropoda</taxon>
        <taxon>Hexapoda</taxon>
        <taxon>Insecta</taxon>
        <taxon>Pterygota</taxon>
        <taxon>Neoptera</taxon>
        <taxon>Endopterygota</taxon>
        <taxon>Coleoptera</taxon>
        <taxon>Polyphaga</taxon>
        <taxon>Cucujiformia</taxon>
        <taxon>Chrysomeloidea</taxon>
        <taxon>Chrysomelidae</taxon>
        <taxon>Galerucinae</taxon>
        <taxon>Alticini</taxon>
        <taxon>Phyllotreta</taxon>
    </lineage>
</organism>
<dbReference type="SUPFAM" id="SSF46934">
    <property type="entry name" value="UBA-like"/>
    <property type="match status" value="1"/>
</dbReference>
<evidence type="ECO:0000313" key="3">
    <source>
        <dbReference type="EMBL" id="CAG9857507.1"/>
    </source>
</evidence>
<dbReference type="AlphaFoldDB" id="A0A9N9TG79"/>
<dbReference type="PANTHER" id="PTHR10677:SF25">
    <property type="entry name" value="UBIQUITIN-LIKE PROTEIN 7"/>
    <property type="match status" value="1"/>
</dbReference>
<accession>A0A9N9TG79</accession>
<name>A0A9N9TG79_PHYSR</name>
<dbReference type="InterPro" id="IPR009060">
    <property type="entry name" value="UBA-like_sf"/>
</dbReference>
<dbReference type="PANTHER" id="PTHR10677">
    <property type="entry name" value="UBIQUILIN"/>
    <property type="match status" value="1"/>
</dbReference>